<dbReference type="STRING" id="685588.A0A067SN46"/>
<organism evidence="2 3">
    <name type="scientific">Galerina marginata (strain CBS 339.88)</name>
    <dbReference type="NCBI Taxonomy" id="685588"/>
    <lineage>
        <taxon>Eukaryota</taxon>
        <taxon>Fungi</taxon>
        <taxon>Dikarya</taxon>
        <taxon>Basidiomycota</taxon>
        <taxon>Agaricomycotina</taxon>
        <taxon>Agaricomycetes</taxon>
        <taxon>Agaricomycetidae</taxon>
        <taxon>Agaricales</taxon>
        <taxon>Agaricineae</taxon>
        <taxon>Strophariaceae</taxon>
        <taxon>Galerina</taxon>
    </lineage>
</organism>
<dbReference type="OrthoDB" id="2506204at2759"/>
<sequence length="152" mass="16794">MHTSTKWLLCLTTITLLPQLGLCFGAGKVGEELKGHAFLHGGQTLLKIAGVAFTKREVDAIYFGNWLRDYSQAMDIVGLGMFGEGGKAEAKDAILLVIQVLSFMSFGFATREFKVTFNKLGVYSHAEHIDNPTSAASFYHTHVYTDEFAQRI</sequence>
<dbReference type="AlphaFoldDB" id="A0A067SN46"/>
<reference evidence="3" key="1">
    <citation type="journal article" date="2014" name="Proc. Natl. Acad. Sci. U.S.A.">
        <title>Extensive sampling of basidiomycete genomes demonstrates inadequacy of the white-rot/brown-rot paradigm for wood decay fungi.</title>
        <authorList>
            <person name="Riley R."/>
            <person name="Salamov A.A."/>
            <person name="Brown D.W."/>
            <person name="Nagy L.G."/>
            <person name="Floudas D."/>
            <person name="Held B.W."/>
            <person name="Levasseur A."/>
            <person name="Lombard V."/>
            <person name="Morin E."/>
            <person name="Otillar R."/>
            <person name="Lindquist E.A."/>
            <person name="Sun H."/>
            <person name="LaButti K.M."/>
            <person name="Schmutz J."/>
            <person name="Jabbour D."/>
            <person name="Luo H."/>
            <person name="Baker S.E."/>
            <person name="Pisabarro A.G."/>
            <person name="Walton J.D."/>
            <person name="Blanchette R.A."/>
            <person name="Henrissat B."/>
            <person name="Martin F."/>
            <person name="Cullen D."/>
            <person name="Hibbett D.S."/>
            <person name="Grigoriev I.V."/>
        </authorList>
    </citation>
    <scope>NUCLEOTIDE SEQUENCE [LARGE SCALE GENOMIC DNA]</scope>
    <source>
        <strain evidence="3">CBS 339.88</strain>
    </source>
</reference>
<feature type="signal peptide" evidence="1">
    <location>
        <begin position="1"/>
        <end position="23"/>
    </location>
</feature>
<accession>A0A067SN46</accession>
<protein>
    <submittedName>
        <fullName evidence="2">Uncharacterized protein</fullName>
    </submittedName>
</protein>
<dbReference type="HOGENOM" id="CLU_1722496_0_0_1"/>
<keyword evidence="1" id="KW-0732">Signal</keyword>
<gene>
    <name evidence="2" type="ORF">GALMADRAFT_143181</name>
</gene>
<name>A0A067SN46_GALM3</name>
<dbReference type="Pfam" id="PF07217">
    <property type="entry name" value="Het-C"/>
    <property type="match status" value="1"/>
</dbReference>
<keyword evidence="3" id="KW-1185">Reference proteome</keyword>
<dbReference type="InterPro" id="IPR052577">
    <property type="entry name" value="VWA7"/>
</dbReference>
<evidence type="ECO:0000313" key="3">
    <source>
        <dbReference type="Proteomes" id="UP000027222"/>
    </source>
</evidence>
<dbReference type="InterPro" id="IPR010816">
    <property type="entry name" value="Het-C"/>
</dbReference>
<evidence type="ECO:0000256" key="1">
    <source>
        <dbReference type="SAM" id="SignalP"/>
    </source>
</evidence>
<feature type="chain" id="PRO_5001649044" evidence="1">
    <location>
        <begin position="24"/>
        <end position="152"/>
    </location>
</feature>
<dbReference type="PANTHER" id="PTHR14905:SF7">
    <property type="entry name" value="VON WILLEBRAND FACTOR A DOMAIN-CONTAINING PROTEIN 7"/>
    <property type="match status" value="1"/>
</dbReference>
<proteinExistence type="predicted"/>
<dbReference type="EMBL" id="KL142389">
    <property type="protein sequence ID" value="KDR72336.1"/>
    <property type="molecule type" value="Genomic_DNA"/>
</dbReference>
<dbReference type="Proteomes" id="UP000027222">
    <property type="component" value="Unassembled WGS sequence"/>
</dbReference>
<dbReference type="PANTHER" id="PTHR14905">
    <property type="entry name" value="NG37"/>
    <property type="match status" value="1"/>
</dbReference>
<evidence type="ECO:0000313" key="2">
    <source>
        <dbReference type="EMBL" id="KDR72336.1"/>
    </source>
</evidence>